<reference evidence="7 8" key="1">
    <citation type="submission" date="2019-07" db="EMBL/GenBank/DDBJ databases">
        <title>Genomes of Cafeteria roenbergensis.</title>
        <authorList>
            <person name="Fischer M.G."/>
            <person name="Hackl T."/>
            <person name="Roman M."/>
        </authorList>
    </citation>
    <scope>NUCLEOTIDE SEQUENCE [LARGE SCALE GENOMIC DNA]</scope>
    <source>
        <strain evidence="7 8">E4-10P</strain>
    </source>
</reference>
<keyword evidence="3" id="KW-0862">Zinc</keyword>
<protein>
    <recommendedName>
        <fullName evidence="6">RING-type domain-containing protein</fullName>
    </recommendedName>
</protein>
<dbReference type="PROSITE" id="PS50330">
    <property type="entry name" value="UIM"/>
    <property type="match status" value="2"/>
</dbReference>
<sequence length="666" mass="68446">MADREFNGGPFGFGGMDPNNVPPFMRGQPRRATGSFGGGFSISVAPGGGVMFRTSGSSGQADAAARHHAAMMNMMMRSLGHGGMPGIAFAPGHPAMGHPGMGHTAATSDAQLEAIAARLFDASHAARTTGVSKASVDAIPVETFTADSVKDPGGAVLSCPVCQDDFAAGESACKLSCKHFFHKECLEPWLKDHNTCPTCREVIPETVTGAFADGDRAGGAGAPDEPSSRAPPRSHRNERSAADMEDEQLRMAMRASLQDERERAAAPSPAEREEADLRAAIEASMRDAPAARPAAAPSSSSSSSSSAAAAAVAPPAPSAPAPSAAGAAGPEEEDDDDDDDWEVVALDEDDDDNDPSAAAQRRAAIRASVEEARRVDRALASRSSADSAAAGAAAPAGAVPCAPPPDAAGPDAAEAQRLYEEFLAWDPQDLRAMCRDNSIPLPEDPSHEACARHVAVAIAMVSRAASASEARAPATGSPGSSELPPPPQRARMAGRPEVDSPPRSAAAAAAAAAAAPGRSTFRNSSRGPVPAARVPSVLESLPPPPSLAPGTEAPGGGFPVEVELTLPSGRTVTHLFNPVSHLTAIAALAVHHEPEAFDTHPDSRLPLLGLELRSDPAPPRAAMSSADGRMWLAPWAQSFREAGISSVAVAAKRLDRHAFDSMNPLS</sequence>
<keyword evidence="1" id="KW-0479">Metal-binding</keyword>
<feature type="compositionally biased region" description="Basic and acidic residues" evidence="5">
    <location>
        <begin position="368"/>
        <end position="379"/>
    </location>
</feature>
<feature type="compositionally biased region" description="Acidic residues" evidence="5">
    <location>
        <begin position="330"/>
        <end position="354"/>
    </location>
</feature>
<dbReference type="OrthoDB" id="21204at2759"/>
<feature type="region of interest" description="Disordered" evidence="5">
    <location>
        <begin position="468"/>
        <end position="556"/>
    </location>
</feature>
<name>A0A5A8E8R2_CAFRO</name>
<dbReference type="Pfam" id="PF13639">
    <property type="entry name" value="zf-RING_2"/>
    <property type="match status" value="1"/>
</dbReference>
<feature type="compositionally biased region" description="Low complexity" evidence="5">
    <location>
        <begin position="355"/>
        <end position="367"/>
    </location>
</feature>
<dbReference type="CDD" id="cd16454">
    <property type="entry name" value="RING-H2_PA-TM-RING"/>
    <property type="match status" value="1"/>
</dbReference>
<evidence type="ECO:0000256" key="4">
    <source>
        <dbReference type="PROSITE-ProRule" id="PRU00175"/>
    </source>
</evidence>
<dbReference type="InterPro" id="IPR013083">
    <property type="entry name" value="Znf_RING/FYVE/PHD"/>
</dbReference>
<evidence type="ECO:0000256" key="1">
    <source>
        <dbReference type="ARBA" id="ARBA00022723"/>
    </source>
</evidence>
<feature type="region of interest" description="Disordered" evidence="5">
    <location>
        <begin position="211"/>
        <end position="246"/>
    </location>
</feature>
<evidence type="ECO:0000256" key="5">
    <source>
        <dbReference type="SAM" id="MobiDB-lite"/>
    </source>
</evidence>
<feature type="compositionally biased region" description="Low complexity" evidence="5">
    <location>
        <begin position="380"/>
        <end position="400"/>
    </location>
</feature>
<dbReference type="PANTHER" id="PTHR45931">
    <property type="entry name" value="SI:CH211-59O9.10"/>
    <property type="match status" value="1"/>
</dbReference>
<dbReference type="GO" id="GO:0008270">
    <property type="term" value="F:zinc ion binding"/>
    <property type="evidence" value="ECO:0007669"/>
    <property type="project" value="UniProtKB-KW"/>
</dbReference>
<evidence type="ECO:0000256" key="3">
    <source>
        <dbReference type="ARBA" id="ARBA00022833"/>
    </source>
</evidence>
<dbReference type="GO" id="GO:0061630">
    <property type="term" value="F:ubiquitin protein ligase activity"/>
    <property type="evidence" value="ECO:0007669"/>
    <property type="project" value="TreeGrafter"/>
</dbReference>
<feature type="compositionally biased region" description="Low complexity" evidence="5">
    <location>
        <begin position="287"/>
        <end position="313"/>
    </location>
</feature>
<evidence type="ECO:0000313" key="7">
    <source>
        <dbReference type="EMBL" id="KAA0173708.1"/>
    </source>
</evidence>
<feature type="compositionally biased region" description="Low complexity" evidence="5">
    <location>
        <begin position="505"/>
        <end position="515"/>
    </location>
</feature>
<dbReference type="AlphaFoldDB" id="A0A5A8E8R2"/>
<comment type="caution">
    <text evidence="7">The sequence shown here is derived from an EMBL/GenBank/DDBJ whole genome shotgun (WGS) entry which is preliminary data.</text>
</comment>
<dbReference type="SMART" id="SM00726">
    <property type="entry name" value="UIM"/>
    <property type="match status" value="2"/>
</dbReference>
<dbReference type="Proteomes" id="UP000322899">
    <property type="component" value="Unassembled WGS sequence"/>
</dbReference>
<dbReference type="InterPro" id="IPR003903">
    <property type="entry name" value="UIM_dom"/>
</dbReference>
<feature type="region of interest" description="Disordered" evidence="5">
    <location>
        <begin position="285"/>
        <end position="414"/>
    </location>
</feature>
<dbReference type="GO" id="GO:0005634">
    <property type="term" value="C:nucleus"/>
    <property type="evidence" value="ECO:0007669"/>
    <property type="project" value="TreeGrafter"/>
</dbReference>
<dbReference type="SUPFAM" id="SSF57850">
    <property type="entry name" value="RING/U-box"/>
    <property type="match status" value="1"/>
</dbReference>
<keyword evidence="2 4" id="KW-0863">Zinc-finger</keyword>
<dbReference type="GO" id="GO:0006511">
    <property type="term" value="P:ubiquitin-dependent protein catabolic process"/>
    <property type="evidence" value="ECO:0007669"/>
    <property type="project" value="TreeGrafter"/>
</dbReference>
<dbReference type="InterPro" id="IPR051834">
    <property type="entry name" value="RING_finger_E3_ligase"/>
</dbReference>
<dbReference type="SMART" id="SM00184">
    <property type="entry name" value="RING"/>
    <property type="match status" value="1"/>
</dbReference>
<feature type="compositionally biased region" description="Low complexity" evidence="5">
    <location>
        <begin position="468"/>
        <end position="482"/>
    </location>
</feature>
<dbReference type="EMBL" id="VLTO01000030">
    <property type="protein sequence ID" value="KAA0173708.1"/>
    <property type="molecule type" value="Genomic_DNA"/>
</dbReference>
<dbReference type="PANTHER" id="PTHR45931:SF3">
    <property type="entry name" value="RING ZINC FINGER-CONTAINING PROTEIN"/>
    <property type="match status" value="1"/>
</dbReference>
<evidence type="ECO:0000313" key="8">
    <source>
        <dbReference type="Proteomes" id="UP000322899"/>
    </source>
</evidence>
<dbReference type="InterPro" id="IPR001841">
    <property type="entry name" value="Znf_RING"/>
</dbReference>
<feature type="domain" description="RING-type" evidence="6">
    <location>
        <begin position="159"/>
        <end position="200"/>
    </location>
</feature>
<accession>A0A5A8E8R2</accession>
<organism evidence="7 8">
    <name type="scientific">Cafeteria roenbergensis</name>
    <name type="common">Marine flagellate</name>
    <dbReference type="NCBI Taxonomy" id="33653"/>
    <lineage>
        <taxon>Eukaryota</taxon>
        <taxon>Sar</taxon>
        <taxon>Stramenopiles</taxon>
        <taxon>Bigyra</taxon>
        <taxon>Opalozoa</taxon>
        <taxon>Bicosoecida</taxon>
        <taxon>Cafeteriaceae</taxon>
        <taxon>Cafeteria</taxon>
    </lineage>
</organism>
<dbReference type="Gene3D" id="3.30.40.10">
    <property type="entry name" value="Zinc/RING finger domain, C3HC4 (zinc finger)"/>
    <property type="match status" value="1"/>
</dbReference>
<evidence type="ECO:0000256" key="2">
    <source>
        <dbReference type="ARBA" id="ARBA00022771"/>
    </source>
</evidence>
<gene>
    <name evidence="7" type="ORF">FNF27_04858</name>
</gene>
<evidence type="ECO:0000259" key="6">
    <source>
        <dbReference type="PROSITE" id="PS50089"/>
    </source>
</evidence>
<proteinExistence type="predicted"/>
<dbReference type="PROSITE" id="PS50089">
    <property type="entry name" value="ZF_RING_2"/>
    <property type="match status" value="1"/>
</dbReference>